<sequence length="313" mass="33688">MISPAKSSNEGMYQDIASTAPTTPDGHSSSSPVLRAERQDNSSHYASPGHSPSSCQFADTSNNSTLLETRRSVRNICCVGAGYVGGPTATVIAYHNPHIRVTVVDRDAQRIRQWNSRHLPIYEPSLREAEISTSEECCGPTLYQQPKHSAKTTEVPARQPNLFFSVDAERCIAEADLVFIAVNTPTKSSGVGAGAATDMTAFEAVVCEIARHARPGIIVVEKSTVPCRTAQLVQDMLAVHRPGVHFDILSNPEFLAAGTAMQDLLRPDRVLIGSSPTLSGRRAADALANVYAAWVPRARIIGTNVWSAELAKV</sequence>
<dbReference type="PANTHER" id="PTHR11374:SF3">
    <property type="entry name" value="UDP-GLUCOSE 6-DEHYDROGENASE"/>
    <property type="match status" value="1"/>
</dbReference>
<dbReference type="PANTHER" id="PTHR11374">
    <property type="entry name" value="UDP-GLUCOSE DEHYDROGENASE/UDP-MANNAC DEHYDROGENASE"/>
    <property type="match status" value="1"/>
</dbReference>
<gene>
    <name evidence="4" type="ORF">E0Z10_g9816</name>
</gene>
<comment type="caution">
    <text evidence="4">The sequence shown here is derived from an EMBL/GenBank/DDBJ whole genome shotgun (WGS) entry which is preliminary data.</text>
</comment>
<dbReference type="Proteomes" id="UP000297716">
    <property type="component" value="Unassembled WGS sequence"/>
</dbReference>
<dbReference type="GO" id="GO:0006024">
    <property type="term" value="P:glycosaminoglycan biosynthetic process"/>
    <property type="evidence" value="ECO:0007669"/>
    <property type="project" value="TreeGrafter"/>
</dbReference>
<comment type="catalytic activity">
    <reaction evidence="1">
        <text>UDP-alpha-D-glucose + 2 NAD(+) + H2O = UDP-alpha-D-glucuronate + 2 NADH + 3 H(+)</text>
        <dbReference type="Rhea" id="RHEA:23596"/>
        <dbReference type="ChEBI" id="CHEBI:15377"/>
        <dbReference type="ChEBI" id="CHEBI:15378"/>
        <dbReference type="ChEBI" id="CHEBI:57540"/>
        <dbReference type="ChEBI" id="CHEBI:57945"/>
        <dbReference type="ChEBI" id="CHEBI:58052"/>
        <dbReference type="ChEBI" id="CHEBI:58885"/>
        <dbReference type="EC" id="1.1.1.22"/>
    </reaction>
</comment>
<keyword evidence="5" id="KW-1185">Reference proteome</keyword>
<feature type="domain" description="UDP-glucose/GDP-mannose dehydrogenase N-terminal" evidence="3">
    <location>
        <begin position="159"/>
        <end position="279"/>
    </location>
</feature>
<evidence type="ECO:0000313" key="4">
    <source>
        <dbReference type="EMBL" id="TGJ78953.1"/>
    </source>
</evidence>
<feature type="domain" description="UDP-glucose/GDP-mannose dehydrogenase N-terminal" evidence="3">
    <location>
        <begin position="75"/>
        <end position="129"/>
    </location>
</feature>
<dbReference type="GO" id="GO:0005634">
    <property type="term" value="C:nucleus"/>
    <property type="evidence" value="ECO:0007669"/>
    <property type="project" value="TreeGrafter"/>
</dbReference>
<reference evidence="4 5" key="1">
    <citation type="submission" date="2019-03" db="EMBL/GenBank/DDBJ databases">
        <title>Draft genome sequence of Xylaria hypoxylon DSM 108379, a ubiquitous saprotrophic-parasitic fungi on hardwood.</title>
        <authorList>
            <person name="Buettner E."/>
            <person name="Leonhardt S."/>
            <person name="Gebauer A.M."/>
            <person name="Liers C."/>
            <person name="Hofrichter M."/>
            <person name="Kellner H."/>
        </authorList>
    </citation>
    <scope>NUCLEOTIDE SEQUENCE [LARGE SCALE GENOMIC DNA]</scope>
    <source>
        <strain evidence="4 5">DSM 108379</strain>
    </source>
</reference>
<name>A0A4Z0YJT6_9PEZI</name>
<dbReference type="InterPro" id="IPR028356">
    <property type="entry name" value="UDPglc_DH_euk"/>
</dbReference>
<accession>A0A4Z0YJT6</accession>
<dbReference type="OrthoDB" id="5059218at2759"/>
<feature type="non-terminal residue" evidence="4">
    <location>
        <position position="313"/>
    </location>
</feature>
<evidence type="ECO:0000313" key="5">
    <source>
        <dbReference type="Proteomes" id="UP000297716"/>
    </source>
</evidence>
<evidence type="ECO:0000256" key="1">
    <source>
        <dbReference type="ARBA" id="ARBA00047473"/>
    </source>
</evidence>
<dbReference type="AlphaFoldDB" id="A0A4Z0YJT6"/>
<dbReference type="Gene3D" id="3.40.50.720">
    <property type="entry name" value="NAD(P)-binding Rossmann-like Domain"/>
    <property type="match status" value="1"/>
</dbReference>
<dbReference type="GO" id="GO:0051287">
    <property type="term" value="F:NAD binding"/>
    <property type="evidence" value="ECO:0007669"/>
    <property type="project" value="InterPro"/>
</dbReference>
<dbReference type="EMBL" id="SKBN01000330">
    <property type="protein sequence ID" value="TGJ78953.1"/>
    <property type="molecule type" value="Genomic_DNA"/>
</dbReference>
<dbReference type="Pfam" id="PF03721">
    <property type="entry name" value="UDPG_MGDP_dh_N"/>
    <property type="match status" value="2"/>
</dbReference>
<organism evidence="4 5">
    <name type="scientific">Xylaria hypoxylon</name>
    <dbReference type="NCBI Taxonomy" id="37992"/>
    <lineage>
        <taxon>Eukaryota</taxon>
        <taxon>Fungi</taxon>
        <taxon>Dikarya</taxon>
        <taxon>Ascomycota</taxon>
        <taxon>Pezizomycotina</taxon>
        <taxon>Sordariomycetes</taxon>
        <taxon>Xylariomycetidae</taxon>
        <taxon>Xylariales</taxon>
        <taxon>Xylariaceae</taxon>
        <taxon>Xylaria</taxon>
    </lineage>
</organism>
<evidence type="ECO:0000256" key="2">
    <source>
        <dbReference type="SAM" id="MobiDB-lite"/>
    </source>
</evidence>
<protein>
    <recommendedName>
        <fullName evidence="3">UDP-glucose/GDP-mannose dehydrogenase N-terminal domain-containing protein</fullName>
    </recommendedName>
</protein>
<dbReference type="InterPro" id="IPR036291">
    <property type="entry name" value="NAD(P)-bd_dom_sf"/>
</dbReference>
<dbReference type="STRING" id="37992.A0A4Z0YJT6"/>
<evidence type="ECO:0000259" key="3">
    <source>
        <dbReference type="Pfam" id="PF03721"/>
    </source>
</evidence>
<dbReference type="SUPFAM" id="SSF51735">
    <property type="entry name" value="NAD(P)-binding Rossmann-fold domains"/>
    <property type="match status" value="1"/>
</dbReference>
<feature type="compositionally biased region" description="Polar residues" evidence="2">
    <location>
        <begin position="1"/>
        <end position="32"/>
    </location>
</feature>
<feature type="compositionally biased region" description="Polar residues" evidence="2">
    <location>
        <begin position="42"/>
        <end position="57"/>
    </location>
</feature>
<proteinExistence type="predicted"/>
<dbReference type="FunFam" id="3.40.50.720:FF:000032">
    <property type="entry name" value="UDP-glucose 6-dehydrogenase"/>
    <property type="match status" value="1"/>
</dbReference>
<dbReference type="InterPro" id="IPR001732">
    <property type="entry name" value="UDP-Glc/GDP-Man_DH_N"/>
</dbReference>
<dbReference type="GO" id="GO:0003979">
    <property type="term" value="F:UDP-glucose 6-dehydrogenase activity"/>
    <property type="evidence" value="ECO:0007669"/>
    <property type="project" value="UniProtKB-EC"/>
</dbReference>
<feature type="region of interest" description="Disordered" evidence="2">
    <location>
        <begin position="1"/>
        <end position="57"/>
    </location>
</feature>